<dbReference type="AlphaFoldDB" id="A0A2N3HFI4"/>
<gene>
    <name evidence="1" type="ORF">CSW08_17160</name>
</gene>
<dbReference type="Pfam" id="PF14066">
    <property type="entry name" value="DUF4256"/>
    <property type="match status" value="1"/>
</dbReference>
<dbReference type="OrthoDB" id="8442276at2"/>
<dbReference type="RefSeq" id="WP_106661142.1">
    <property type="nucleotide sequence ID" value="NZ_PJEO01000056.1"/>
</dbReference>
<dbReference type="EMBL" id="PJEO01000056">
    <property type="protein sequence ID" value="PKQ43725.1"/>
    <property type="molecule type" value="Genomic_DNA"/>
</dbReference>
<protein>
    <submittedName>
        <fullName evidence="1">DUF4256 domain-containing protein</fullName>
    </submittedName>
</protein>
<dbReference type="Proteomes" id="UP000233435">
    <property type="component" value="Unassembled WGS sequence"/>
</dbReference>
<comment type="caution">
    <text evidence="1">The sequence shown here is derived from an EMBL/GenBank/DDBJ whole genome shotgun (WGS) entry which is preliminary data.</text>
</comment>
<dbReference type="InterPro" id="IPR025352">
    <property type="entry name" value="DUF4256"/>
</dbReference>
<proteinExistence type="predicted"/>
<name>A0A2N3HFI4_9FLAO</name>
<evidence type="ECO:0000313" key="2">
    <source>
        <dbReference type="Proteomes" id="UP000233435"/>
    </source>
</evidence>
<sequence>MGTKKELLPKQADELVNVLKARFEKNKNRHSDIDWTKVQAKLEANPEKLWSLHNMEKTAGEPDVIDFDAKMGEYVFYDCSLESPKGRRSLCYDREALEARKEYKPADSVIDMATAIGIELLNEEHYRALQKLGNFDTKTSSWLKTPDDIRKLGGAVFGDYRYGTVFIYHNSAESYYAARGFRGLLKV</sequence>
<evidence type="ECO:0000313" key="1">
    <source>
        <dbReference type="EMBL" id="PKQ43725.1"/>
    </source>
</evidence>
<accession>A0A2N3HFI4</accession>
<organism evidence="1 2">
    <name type="scientific">Confluentibacter flavum</name>
    <dbReference type="NCBI Taxonomy" id="1909700"/>
    <lineage>
        <taxon>Bacteria</taxon>
        <taxon>Pseudomonadati</taxon>
        <taxon>Bacteroidota</taxon>
        <taxon>Flavobacteriia</taxon>
        <taxon>Flavobacteriales</taxon>
        <taxon>Flavobacteriaceae</taxon>
        <taxon>Confluentibacter</taxon>
    </lineage>
</organism>
<keyword evidence="2" id="KW-1185">Reference proteome</keyword>
<reference evidence="1 2" key="1">
    <citation type="submission" date="2017-12" db="EMBL/GenBank/DDBJ databases">
        <title>Confluentibacter flavum sp. nov., isolated from the saline lake.</title>
        <authorList>
            <person name="Yu L."/>
        </authorList>
    </citation>
    <scope>NUCLEOTIDE SEQUENCE [LARGE SCALE GENOMIC DNA]</scope>
    <source>
        <strain evidence="1 2">3B</strain>
    </source>
</reference>